<dbReference type="RefSeq" id="WP_106702971.1">
    <property type="nucleotide sequence ID" value="NZ_CP027666.1"/>
</dbReference>
<evidence type="ECO:0000256" key="2">
    <source>
        <dbReference type="RuleBase" id="RU003616"/>
    </source>
</evidence>
<reference evidence="4 5" key="1">
    <citation type="submission" date="2018-03" db="EMBL/GenBank/DDBJ databases">
        <title>Genome sequencing of Ottowia sp.</title>
        <authorList>
            <person name="Kim S.-J."/>
            <person name="Heo J."/>
            <person name="Kwon S.-W."/>
        </authorList>
    </citation>
    <scope>NUCLEOTIDE SEQUENCE [LARGE SCALE GENOMIC DNA]</scope>
    <source>
        <strain evidence="4 5">KADR8-3</strain>
    </source>
</reference>
<dbReference type="Proteomes" id="UP000239709">
    <property type="component" value="Chromosome"/>
</dbReference>
<evidence type="ECO:0000259" key="3">
    <source>
        <dbReference type="PROSITE" id="PS01031"/>
    </source>
</evidence>
<keyword evidence="5" id="KW-1185">Reference proteome</keyword>
<dbReference type="OrthoDB" id="8794599at2"/>
<dbReference type="AlphaFoldDB" id="A0A2S0MEW7"/>
<evidence type="ECO:0000313" key="5">
    <source>
        <dbReference type="Proteomes" id="UP000239709"/>
    </source>
</evidence>
<dbReference type="SUPFAM" id="SSF49764">
    <property type="entry name" value="HSP20-like chaperones"/>
    <property type="match status" value="1"/>
</dbReference>
<evidence type="ECO:0000256" key="1">
    <source>
        <dbReference type="PROSITE-ProRule" id="PRU00285"/>
    </source>
</evidence>
<proteinExistence type="inferred from homology"/>
<dbReference type="EMBL" id="CP027666">
    <property type="protein sequence ID" value="AVO34418.1"/>
    <property type="molecule type" value="Genomic_DNA"/>
</dbReference>
<gene>
    <name evidence="4" type="ORF">C6570_09400</name>
</gene>
<dbReference type="InterPro" id="IPR002068">
    <property type="entry name" value="A-crystallin/Hsp20_dom"/>
</dbReference>
<dbReference type="CDD" id="cd00298">
    <property type="entry name" value="ACD_sHsps_p23-like"/>
    <property type="match status" value="1"/>
</dbReference>
<sequence>MIFTSANPNLRRSVYGPALRSLDRFLDDAVAVAKNAGTQLKEEEKHWELSIDVPGVSRDQLNIAIEGATVRVTTVEGAPREYRKAYEFAQEVDTAASHAKLENGVLTLTLAKLVPQSKATNLNID</sequence>
<name>A0A2S0MEW7_9BURK</name>
<organism evidence="4 5">
    <name type="scientific">Ottowia oryzae</name>
    <dbReference type="NCBI Taxonomy" id="2109914"/>
    <lineage>
        <taxon>Bacteria</taxon>
        <taxon>Pseudomonadati</taxon>
        <taxon>Pseudomonadota</taxon>
        <taxon>Betaproteobacteria</taxon>
        <taxon>Burkholderiales</taxon>
        <taxon>Comamonadaceae</taxon>
        <taxon>Ottowia</taxon>
    </lineage>
</organism>
<comment type="similarity">
    <text evidence="1 2">Belongs to the small heat shock protein (HSP20) family.</text>
</comment>
<accession>A0A2S0MEW7</accession>
<dbReference type="PROSITE" id="PS01031">
    <property type="entry name" value="SHSP"/>
    <property type="match status" value="1"/>
</dbReference>
<protein>
    <submittedName>
        <fullName evidence="4">Molecular chaperone</fullName>
    </submittedName>
</protein>
<feature type="domain" description="SHSP" evidence="3">
    <location>
        <begin position="29"/>
        <end position="125"/>
    </location>
</feature>
<dbReference type="KEGG" id="otk:C6570_09400"/>
<dbReference type="InterPro" id="IPR008978">
    <property type="entry name" value="HSP20-like_chaperone"/>
</dbReference>
<dbReference type="Gene3D" id="2.60.40.790">
    <property type="match status" value="1"/>
</dbReference>
<dbReference type="Pfam" id="PF00011">
    <property type="entry name" value="HSP20"/>
    <property type="match status" value="1"/>
</dbReference>
<evidence type="ECO:0000313" key="4">
    <source>
        <dbReference type="EMBL" id="AVO34418.1"/>
    </source>
</evidence>